<evidence type="ECO:0000313" key="2">
    <source>
        <dbReference type="EMBL" id="KAK1903303.1"/>
    </source>
</evidence>
<feature type="region of interest" description="Disordered" evidence="1">
    <location>
        <begin position="23"/>
        <end position="47"/>
    </location>
</feature>
<accession>A0AAD9FEP6</accession>
<keyword evidence="2" id="KW-0436">Ligase</keyword>
<protein>
    <submittedName>
        <fullName evidence="2">Glutamate--tRNA ligase</fullName>
    </submittedName>
</protein>
<dbReference type="GO" id="GO:0016874">
    <property type="term" value="F:ligase activity"/>
    <property type="evidence" value="ECO:0007669"/>
    <property type="project" value="UniProtKB-KW"/>
</dbReference>
<comment type="caution">
    <text evidence="2">The sequence shown here is derived from an EMBL/GenBank/DDBJ whole genome shotgun (WGS) entry which is preliminary data.</text>
</comment>
<name>A0AAD9FEP6_DISEL</name>
<sequence length="91" mass="9451">MTGMPGKGKDRVGGLEMPLGTVEETSVGRPFQAARPVSTNPPGFAPEIRRGRVEAPVRSGLTLPGSSIAFNAPRLWATGAPAQNLCPGPRT</sequence>
<gene>
    <name evidence="2" type="ORF">KUDE01_006260</name>
</gene>
<dbReference type="AlphaFoldDB" id="A0AAD9FEP6"/>
<dbReference type="Proteomes" id="UP001228049">
    <property type="component" value="Unassembled WGS sequence"/>
</dbReference>
<keyword evidence="3" id="KW-1185">Reference proteome</keyword>
<dbReference type="EMBL" id="JASDAP010000005">
    <property type="protein sequence ID" value="KAK1903303.1"/>
    <property type="molecule type" value="Genomic_DNA"/>
</dbReference>
<reference evidence="2" key="1">
    <citation type="submission" date="2023-04" db="EMBL/GenBank/DDBJ databases">
        <title>Chromosome-level genome of Chaenocephalus aceratus.</title>
        <authorList>
            <person name="Park H."/>
        </authorList>
    </citation>
    <scope>NUCLEOTIDE SEQUENCE</scope>
    <source>
        <strain evidence="2">DE</strain>
        <tissue evidence="2">Muscle</tissue>
    </source>
</reference>
<evidence type="ECO:0000313" key="3">
    <source>
        <dbReference type="Proteomes" id="UP001228049"/>
    </source>
</evidence>
<evidence type="ECO:0000256" key="1">
    <source>
        <dbReference type="SAM" id="MobiDB-lite"/>
    </source>
</evidence>
<organism evidence="2 3">
    <name type="scientific">Dissostichus eleginoides</name>
    <name type="common">Patagonian toothfish</name>
    <name type="synonym">Dissostichus amissus</name>
    <dbReference type="NCBI Taxonomy" id="100907"/>
    <lineage>
        <taxon>Eukaryota</taxon>
        <taxon>Metazoa</taxon>
        <taxon>Chordata</taxon>
        <taxon>Craniata</taxon>
        <taxon>Vertebrata</taxon>
        <taxon>Euteleostomi</taxon>
        <taxon>Actinopterygii</taxon>
        <taxon>Neopterygii</taxon>
        <taxon>Teleostei</taxon>
        <taxon>Neoteleostei</taxon>
        <taxon>Acanthomorphata</taxon>
        <taxon>Eupercaria</taxon>
        <taxon>Perciformes</taxon>
        <taxon>Notothenioidei</taxon>
        <taxon>Nototheniidae</taxon>
        <taxon>Dissostichus</taxon>
    </lineage>
</organism>
<proteinExistence type="predicted"/>